<feature type="coiled-coil region" evidence="1">
    <location>
        <begin position="536"/>
        <end position="745"/>
    </location>
</feature>
<dbReference type="PANTHER" id="PTHR23159:SF31">
    <property type="entry name" value="CENTROSOME-ASSOCIATED PROTEIN CEP250 ISOFORM X1"/>
    <property type="match status" value="1"/>
</dbReference>
<feature type="region of interest" description="Disordered" evidence="2">
    <location>
        <begin position="35"/>
        <end position="54"/>
    </location>
</feature>
<evidence type="ECO:0000256" key="2">
    <source>
        <dbReference type="SAM" id="MobiDB-lite"/>
    </source>
</evidence>
<keyword evidence="1" id="KW-0175">Coiled coil</keyword>
<evidence type="ECO:0000313" key="3">
    <source>
        <dbReference type="EMBL" id="SUN44894.1"/>
    </source>
</evidence>
<feature type="coiled-coil region" evidence="1">
    <location>
        <begin position="60"/>
        <end position="260"/>
    </location>
</feature>
<dbReference type="AlphaFoldDB" id="A0A380JNH7"/>
<dbReference type="EMBL" id="UHFF01000002">
    <property type="protein sequence ID" value="SUN44894.1"/>
    <property type="molecule type" value="Genomic_DNA"/>
</dbReference>
<name>A0A380JNH7_9STRE</name>
<protein>
    <submittedName>
        <fullName evidence="3">Membrane anchored protein</fullName>
    </submittedName>
</protein>
<reference evidence="3 4" key="1">
    <citation type="submission" date="2018-06" db="EMBL/GenBank/DDBJ databases">
        <authorList>
            <consortium name="Pathogen Informatics"/>
            <person name="Doyle S."/>
        </authorList>
    </citation>
    <scope>NUCLEOTIDE SEQUENCE [LARGE SCALE GENOMIC DNA]</scope>
    <source>
        <strain evidence="3 4">NCTC12092</strain>
    </source>
</reference>
<proteinExistence type="predicted"/>
<dbReference type="InterPro" id="IPR027607">
    <property type="entry name" value="Surf_Exclu_SEC10/PgrA"/>
</dbReference>
<feature type="compositionally biased region" description="Polar residues" evidence="2">
    <location>
        <begin position="42"/>
        <end position="52"/>
    </location>
</feature>
<organism evidence="3 4">
    <name type="scientific">Streptococcus equi subsp. equi</name>
    <dbReference type="NCBI Taxonomy" id="148942"/>
    <lineage>
        <taxon>Bacteria</taxon>
        <taxon>Bacillati</taxon>
        <taxon>Bacillota</taxon>
        <taxon>Bacilli</taxon>
        <taxon>Lactobacillales</taxon>
        <taxon>Streptococcaceae</taxon>
        <taxon>Streptococcus</taxon>
    </lineage>
</organism>
<dbReference type="NCBIfam" id="TIGR04320">
    <property type="entry name" value="Surf_Exclu_PgrA"/>
    <property type="match status" value="1"/>
</dbReference>
<dbReference type="Gene3D" id="1.10.287.1490">
    <property type="match status" value="1"/>
</dbReference>
<dbReference type="PANTHER" id="PTHR23159">
    <property type="entry name" value="CENTROSOMAL PROTEIN 2"/>
    <property type="match status" value="1"/>
</dbReference>
<sequence>MEQENSRTKHVKNTIALTSTIALLGTSVGVSHQVKADDTKSGDANTSNTSEATLAKPETLEEAVLAVKTTEETLSEQKQQLAETNTNIAETEGEIAKLETAKEEQTAELAKAEELLETYSSMSEEDLAKSIEKHETELEATNTELEKATTESQVQAEAVAKQQETIAAEATKADQLATQLTAAEQKVSDLNTMISQPEAIVSEAQAAKEEVKRISDDLAKATANLATVKDTVHSQLTSDLAANKAALAAKEAELQRLQDGTATAQLNVAGSNKLVLPEGYPIEEIKKLAASGYIGTAAYNQYYQAVKDTMIAKAEPGAAMNQYVDIPEDLNRVVDPDNLPEDIQNELAQFAAQMINDVRKQLGLVPVTVTVGSQEFARLLTKSYKATHQNTRPSFVYGQVDASGHRGVGPHDQTIIEESAVKVGLRQKDDNMYENLGAFNEVHTVNGIKRGIYDSIKYMLFTDHLHGNTYGHAVNFLRVDKTDPNAPVYLGFSTSNVGSLNEHFVIFPASDIVDANRFSTTEIPKSGQLIDRSARIQALTNDIASIKGKIASLESRLADPSSEAEVTAAQAKISHLQSQLDAAQAKSNKLDQQVEQLANTKDSLRTQLLAAKEEQAQLKADLDKALALLASSKATLHKLEAAMEEAKARVTGLASQKAQLEDLLAFEKNPNRIELAQEKVAAAKKALADTEDKLLAAQASLSDLQAQRARLQLSIATIEQQLVLLKNLVQEKQRLRLEAERLNSMSETRQLLNQLAPQAAKAGVGSELVATGLLVSKVASAIAKQSPTSHSYGAGAASHAAVDDNTQRAVQAGMVMLAAAGLATVKLKKGSKKC</sequence>
<dbReference type="RefSeq" id="WP_115250564.1">
    <property type="nucleotide sequence ID" value="NZ_UHFF01000002.1"/>
</dbReference>
<accession>A0A380JNH7</accession>
<dbReference type="Proteomes" id="UP000254461">
    <property type="component" value="Unassembled WGS sequence"/>
</dbReference>
<gene>
    <name evidence="3" type="ORF">NCTC12092_00276</name>
</gene>
<evidence type="ECO:0000256" key="1">
    <source>
        <dbReference type="SAM" id="Coils"/>
    </source>
</evidence>
<evidence type="ECO:0000313" key="4">
    <source>
        <dbReference type="Proteomes" id="UP000254461"/>
    </source>
</evidence>